<evidence type="ECO:0000256" key="1">
    <source>
        <dbReference type="SAM" id="MobiDB-lite"/>
    </source>
</evidence>
<accession>A0ABW5FH96</accession>
<proteinExistence type="predicted"/>
<comment type="caution">
    <text evidence="2">The sequence shown here is derived from an EMBL/GenBank/DDBJ whole genome shotgun (WGS) entry which is preliminary data.</text>
</comment>
<dbReference type="RefSeq" id="WP_379256924.1">
    <property type="nucleotide sequence ID" value="NZ_JBHSVQ010000001.1"/>
</dbReference>
<evidence type="ECO:0000313" key="2">
    <source>
        <dbReference type="EMBL" id="MFD2414358.1"/>
    </source>
</evidence>
<feature type="compositionally biased region" description="Acidic residues" evidence="1">
    <location>
        <begin position="99"/>
        <end position="110"/>
    </location>
</feature>
<keyword evidence="3" id="KW-1185">Reference proteome</keyword>
<organism evidence="2 3">
    <name type="scientific">Paenibacillus rhizoplanae</name>
    <dbReference type="NCBI Taxonomy" id="1917181"/>
    <lineage>
        <taxon>Bacteria</taxon>
        <taxon>Bacillati</taxon>
        <taxon>Bacillota</taxon>
        <taxon>Bacilli</taxon>
        <taxon>Bacillales</taxon>
        <taxon>Paenibacillaceae</taxon>
        <taxon>Paenibacillus</taxon>
    </lineage>
</organism>
<sequence>MIGAWLGVGHATVIRWMKETEEIPTVPNEPVGNVESADGKFRPANAASAETLTEREETALRLRDEGHTLKEIALAIGVSSPQTASNTLARAESKRLEAQDDADPDEEEPEIPAKPAIDMRIFELIEYAARTKCESCCGGYIYRTFCLRTPVNQPR</sequence>
<evidence type="ECO:0000313" key="3">
    <source>
        <dbReference type="Proteomes" id="UP001597448"/>
    </source>
</evidence>
<name>A0ABW5FH96_9BACL</name>
<dbReference type="Gene3D" id="1.10.10.10">
    <property type="entry name" value="Winged helix-like DNA-binding domain superfamily/Winged helix DNA-binding domain"/>
    <property type="match status" value="1"/>
</dbReference>
<reference evidence="3" key="1">
    <citation type="journal article" date="2019" name="Int. J. Syst. Evol. Microbiol.">
        <title>The Global Catalogue of Microorganisms (GCM) 10K type strain sequencing project: providing services to taxonomists for standard genome sequencing and annotation.</title>
        <authorList>
            <consortium name="The Broad Institute Genomics Platform"/>
            <consortium name="The Broad Institute Genome Sequencing Center for Infectious Disease"/>
            <person name="Wu L."/>
            <person name="Ma J."/>
        </authorList>
    </citation>
    <scope>NUCLEOTIDE SEQUENCE [LARGE SCALE GENOMIC DNA]</scope>
    <source>
        <strain evidence="3">CCM 8725</strain>
    </source>
</reference>
<feature type="region of interest" description="Disordered" evidence="1">
    <location>
        <begin position="80"/>
        <end position="115"/>
    </location>
</feature>
<feature type="region of interest" description="Disordered" evidence="1">
    <location>
        <begin position="25"/>
        <end position="54"/>
    </location>
</feature>
<dbReference type="SUPFAM" id="SSF88659">
    <property type="entry name" value="Sigma3 and sigma4 domains of RNA polymerase sigma factors"/>
    <property type="match status" value="1"/>
</dbReference>
<gene>
    <name evidence="2" type="ORF">ACFSX3_31395</name>
</gene>
<dbReference type="Proteomes" id="UP001597448">
    <property type="component" value="Unassembled WGS sequence"/>
</dbReference>
<protein>
    <submittedName>
        <fullName evidence="2">Uncharacterized protein</fullName>
    </submittedName>
</protein>
<dbReference type="InterPro" id="IPR036388">
    <property type="entry name" value="WH-like_DNA-bd_sf"/>
</dbReference>
<dbReference type="EMBL" id="JBHUKY010000102">
    <property type="protein sequence ID" value="MFD2414358.1"/>
    <property type="molecule type" value="Genomic_DNA"/>
</dbReference>
<dbReference type="InterPro" id="IPR013324">
    <property type="entry name" value="RNA_pol_sigma_r3/r4-like"/>
</dbReference>